<feature type="domain" description="BRCT" evidence="3">
    <location>
        <begin position="87"/>
        <end position="174"/>
    </location>
</feature>
<comment type="caution">
    <text evidence="4">The sequence shown here is derived from an EMBL/GenBank/DDBJ whole genome shotgun (WGS) entry which is preliminary data.</text>
</comment>
<dbReference type="VEuPathDB" id="TriTrypDB:BCY84_22878"/>
<dbReference type="PROSITE" id="PS50172">
    <property type="entry name" value="BRCT"/>
    <property type="match status" value="2"/>
</dbReference>
<dbReference type="EMBL" id="PRFC01000114">
    <property type="protein sequence ID" value="PWV06485.1"/>
    <property type="molecule type" value="Genomic_DNA"/>
</dbReference>
<evidence type="ECO:0000313" key="5">
    <source>
        <dbReference type="Proteomes" id="UP000246078"/>
    </source>
</evidence>
<reference evidence="4 5" key="1">
    <citation type="journal article" date="2018" name="Microb. Genom.">
        <title>Expanding an expanded genome: long-read sequencing of Trypanosoma cruzi.</title>
        <authorList>
            <person name="Berna L."/>
            <person name="Rodriguez M."/>
            <person name="Chiribao M.L."/>
            <person name="Parodi-Talice A."/>
            <person name="Pita S."/>
            <person name="Rijo G."/>
            <person name="Alvarez-Valin F."/>
            <person name="Robello C."/>
        </authorList>
    </citation>
    <scope>NUCLEOTIDE SEQUENCE [LARGE SCALE GENOMIC DNA]</scope>
    <source>
        <strain evidence="4 5">TCC</strain>
    </source>
</reference>
<dbReference type="VEuPathDB" id="TriTrypDB:C3747_114g39"/>
<evidence type="ECO:0000256" key="1">
    <source>
        <dbReference type="ARBA" id="ARBA00022737"/>
    </source>
</evidence>
<dbReference type="SUPFAM" id="SSF52113">
    <property type="entry name" value="BRCT domain"/>
    <property type="match status" value="2"/>
</dbReference>
<dbReference type="InterPro" id="IPR001357">
    <property type="entry name" value="BRCT_dom"/>
</dbReference>
<dbReference type="Proteomes" id="UP000246078">
    <property type="component" value="Unassembled WGS sequence"/>
</dbReference>
<name>A0A2V2WDU8_TRYCR</name>
<dbReference type="InterPro" id="IPR036420">
    <property type="entry name" value="BRCT_dom_sf"/>
</dbReference>
<proteinExistence type="predicted"/>
<evidence type="ECO:0000256" key="2">
    <source>
        <dbReference type="SAM" id="MobiDB-lite"/>
    </source>
</evidence>
<dbReference type="Pfam" id="PF00533">
    <property type="entry name" value="BRCT"/>
    <property type="match status" value="1"/>
</dbReference>
<dbReference type="AlphaFoldDB" id="A0A2V2WDU8"/>
<dbReference type="PANTHER" id="PTHR13561">
    <property type="entry name" value="DNA REPLICATION REGULATOR DPB11-RELATED"/>
    <property type="match status" value="1"/>
</dbReference>
<organism evidence="4 5">
    <name type="scientific">Trypanosoma cruzi</name>
    <dbReference type="NCBI Taxonomy" id="5693"/>
    <lineage>
        <taxon>Eukaryota</taxon>
        <taxon>Discoba</taxon>
        <taxon>Euglenozoa</taxon>
        <taxon>Kinetoplastea</taxon>
        <taxon>Metakinetoplastina</taxon>
        <taxon>Trypanosomatida</taxon>
        <taxon>Trypanosomatidae</taxon>
        <taxon>Trypanosoma</taxon>
        <taxon>Schizotrypanum</taxon>
    </lineage>
</organism>
<dbReference type="VEuPathDB" id="TriTrypDB:TcG_05696"/>
<dbReference type="CDD" id="cd00027">
    <property type="entry name" value="BRCT"/>
    <property type="match status" value="1"/>
</dbReference>
<dbReference type="PANTHER" id="PTHR13561:SF20">
    <property type="entry name" value="DNA TOPOISOMERASE 2-BINDING PROTEIN 1"/>
    <property type="match status" value="1"/>
</dbReference>
<gene>
    <name evidence="4" type="ORF">C3747_114g39</name>
</gene>
<dbReference type="VEuPathDB" id="TriTrypDB:TcCL_NonESM06125"/>
<dbReference type="GO" id="GO:0006270">
    <property type="term" value="P:DNA replication initiation"/>
    <property type="evidence" value="ECO:0007669"/>
    <property type="project" value="TreeGrafter"/>
</dbReference>
<dbReference type="VEuPathDB" id="TriTrypDB:ECC02_001998"/>
<feature type="region of interest" description="Disordered" evidence="2">
    <location>
        <begin position="180"/>
        <end position="206"/>
    </location>
</feature>
<sequence>MLRGHVFVAAPDVPQDVRSLVAACGGRVVSSVEASVTLGLVVCGGEARLDCAAQLRSLRIPILRSSWVRASVAAGRMLPMKHPHTEYDPALFESLRFTTTMLPVHLKRSLVAAIQFFGGTYLPDLTSATDILLHGEEGRMAGTAGSLKWRCAWEWAIPCVHFTWLQECIASGQLGVLPPPSSPPAAATTRNGEENESSCSSSHEAAGGNYASCTLFIERQKRPRIDVINVASDAGGNQPPQWFL</sequence>
<protein>
    <recommendedName>
        <fullName evidence="3">BRCT domain-containing protein</fullName>
    </recommendedName>
</protein>
<feature type="domain" description="BRCT" evidence="3">
    <location>
        <begin position="1"/>
        <end position="85"/>
    </location>
</feature>
<dbReference type="Pfam" id="PF16589">
    <property type="entry name" value="BRCT_2"/>
    <property type="match status" value="1"/>
</dbReference>
<dbReference type="VEuPathDB" id="TriTrypDB:TcBrA4_0017530"/>
<dbReference type="SMART" id="SM00292">
    <property type="entry name" value="BRCT"/>
    <property type="match status" value="2"/>
</dbReference>
<dbReference type="VEuPathDB" id="TriTrypDB:TCSYLVIO_005003"/>
<dbReference type="VEuPathDB" id="TriTrypDB:Tc_MARK_6193"/>
<dbReference type="GO" id="GO:0033314">
    <property type="term" value="P:mitotic DNA replication checkpoint signaling"/>
    <property type="evidence" value="ECO:0007669"/>
    <property type="project" value="TreeGrafter"/>
</dbReference>
<dbReference type="Gene3D" id="3.40.50.10190">
    <property type="entry name" value="BRCT domain"/>
    <property type="match status" value="2"/>
</dbReference>
<keyword evidence="1" id="KW-0677">Repeat</keyword>
<evidence type="ECO:0000313" key="4">
    <source>
        <dbReference type="EMBL" id="PWV06485.1"/>
    </source>
</evidence>
<evidence type="ECO:0000259" key="3">
    <source>
        <dbReference type="PROSITE" id="PS50172"/>
    </source>
</evidence>
<dbReference type="GO" id="GO:0007095">
    <property type="term" value="P:mitotic G2 DNA damage checkpoint signaling"/>
    <property type="evidence" value="ECO:0007669"/>
    <property type="project" value="TreeGrafter"/>
</dbReference>
<dbReference type="VEuPathDB" id="TriTrypDB:TcCLB.510187.199"/>
<accession>A0A2V2WDU8</accession>